<keyword evidence="2" id="KW-1185">Reference proteome</keyword>
<dbReference type="AlphaFoldDB" id="B4D2E6"/>
<proteinExistence type="predicted"/>
<name>B4D2E6_9BACT</name>
<protein>
    <submittedName>
        <fullName evidence="1">Uncharacterized protein</fullName>
    </submittedName>
</protein>
<sequence>MTKLFNFHLIESWDGAVTHVMANGTIKFKPGHDASRRLDLHKQFSWDASHYRCLHTCFVPRSSLDQGSGLARPNVSENRRKGVTTLLRKALNRLLGKPNVSDWKMEKYARGPLVTVDVSTFFPKGTGA</sequence>
<dbReference type="STRING" id="497964.CfE428DRAFT_3071"/>
<dbReference type="Proteomes" id="UP000005824">
    <property type="component" value="Unassembled WGS sequence"/>
</dbReference>
<accession>B4D2E6</accession>
<evidence type="ECO:0000313" key="2">
    <source>
        <dbReference type="Proteomes" id="UP000005824"/>
    </source>
</evidence>
<reference evidence="1 2" key="1">
    <citation type="journal article" date="2011" name="J. Bacteriol.">
        <title>Genome sequence of Chthoniobacter flavus Ellin428, an aerobic heterotrophic soil bacterium.</title>
        <authorList>
            <person name="Kant R."/>
            <person name="van Passel M.W."/>
            <person name="Palva A."/>
            <person name="Lucas S."/>
            <person name="Lapidus A."/>
            <person name="Glavina Del Rio T."/>
            <person name="Dalin E."/>
            <person name="Tice H."/>
            <person name="Bruce D."/>
            <person name="Goodwin L."/>
            <person name="Pitluck S."/>
            <person name="Larimer F.W."/>
            <person name="Land M.L."/>
            <person name="Hauser L."/>
            <person name="Sangwan P."/>
            <person name="de Vos W.M."/>
            <person name="Janssen P.H."/>
            <person name="Smidt H."/>
        </authorList>
    </citation>
    <scope>NUCLEOTIDE SEQUENCE [LARGE SCALE GENOMIC DNA]</scope>
    <source>
        <strain evidence="1 2">Ellin428</strain>
    </source>
</reference>
<gene>
    <name evidence="1" type="ORF">CfE428DRAFT_3071</name>
</gene>
<dbReference type="eggNOG" id="COG0463">
    <property type="taxonomic scope" value="Bacteria"/>
</dbReference>
<dbReference type="EMBL" id="ABVL01000008">
    <property type="protein sequence ID" value="EDY19386.1"/>
    <property type="molecule type" value="Genomic_DNA"/>
</dbReference>
<organism evidence="1 2">
    <name type="scientific">Chthoniobacter flavus Ellin428</name>
    <dbReference type="NCBI Taxonomy" id="497964"/>
    <lineage>
        <taxon>Bacteria</taxon>
        <taxon>Pseudomonadati</taxon>
        <taxon>Verrucomicrobiota</taxon>
        <taxon>Spartobacteria</taxon>
        <taxon>Chthoniobacterales</taxon>
        <taxon>Chthoniobacteraceae</taxon>
        <taxon>Chthoniobacter</taxon>
    </lineage>
</organism>
<dbReference type="InParanoid" id="B4D2E6"/>
<comment type="caution">
    <text evidence="1">The sequence shown here is derived from an EMBL/GenBank/DDBJ whole genome shotgun (WGS) entry which is preliminary data.</text>
</comment>
<evidence type="ECO:0000313" key="1">
    <source>
        <dbReference type="EMBL" id="EDY19386.1"/>
    </source>
</evidence>